<dbReference type="EMBL" id="SLVV01000014">
    <property type="protein sequence ID" value="TCN20464.1"/>
    <property type="molecule type" value="Genomic_DNA"/>
</dbReference>
<feature type="transmembrane region" description="Helical" evidence="1">
    <location>
        <begin position="123"/>
        <end position="143"/>
    </location>
</feature>
<dbReference type="RefSeq" id="WP_132011075.1">
    <property type="nucleotide sequence ID" value="NZ_JABUHM010000012.1"/>
</dbReference>
<dbReference type="AlphaFoldDB" id="A0A4R2B535"/>
<feature type="transmembrane region" description="Helical" evidence="1">
    <location>
        <begin position="88"/>
        <end position="111"/>
    </location>
</feature>
<organism evidence="2 3">
    <name type="scientific">Mesobacillus foraminis</name>
    <dbReference type="NCBI Taxonomy" id="279826"/>
    <lineage>
        <taxon>Bacteria</taxon>
        <taxon>Bacillati</taxon>
        <taxon>Bacillota</taxon>
        <taxon>Bacilli</taxon>
        <taxon>Bacillales</taxon>
        <taxon>Bacillaceae</taxon>
        <taxon>Mesobacillus</taxon>
    </lineage>
</organism>
<keyword evidence="1" id="KW-1133">Transmembrane helix</keyword>
<sequence length="152" mass="17894">MLVTLIRILFVLSWTTVLFMPNKSIKRFFPVTIGSALLTVTTVLIGTHYHFWEEKGTSKNRMWNHLILVLGPFAVGNMWIFHLTYGNFVLYFLANLINNFSYAFGGMPLLAKAKYLKYVKFTRIHHIMITMFESFILYGYQMLYDKPYSKQK</sequence>
<feature type="transmembrane region" description="Helical" evidence="1">
    <location>
        <begin position="63"/>
        <end position="82"/>
    </location>
</feature>
<comment type="caution">
    <text evidence="2">The sequence shown here is derived from an EMBL/GenBank/DDBJ whole genome shotgun (WGS) entry which is preliminary data.</text>
</comment>
<evidence type="ECO:0000313" key="3">
    <source>
        <dbReference type="Proteomes" id="UP000295689"/>
    </source>
</evidence>
<proteinExistence type="predicted"/>
<keyword evidence="1" id="KW-0812">Transmembrane</keyword>
<reference evidence="2 3" key="1">
    <citation type="journal article" date="2015" name="Stand. Genomic Sci.">
        <title>Genomic Encyclopedia of Bacterial and Archaeal Type Strains, Phase III: the genomes of soil and plant-associated and newly described type strains.</title>
        <authorList>
            <person name="Whitman W.B."/>
            <person name="Woyke T."/>
            <person name="Klenk H.P."/>
            <person name="Zhou Y."/>
            <person name="Lilburn T.G."/>
            <person name="Beck B.J."/>
            <person name="De Vos P."/>
            <person name="Vandamme P."/>
            <person name="Eisen J.A."/>
            <person name="Garrity G."/>
            <person name="Hugenholtz P."/>
            <person name="Kyrpides N.C."/>
        </authorList>
    </citation>
    <scope>NUCLEOTIDE SEQUENCE [LARGE SCALE GENOMIC DNA]</scope>
    <source>
        <strain evidence="2 3">CV53</strain>
    </source>
</reference>
<keyword evidence="3" id="KW-1185">Reference proteome</keyword>
<feature type="transmembrane region" description="Helical" evidence="1">
    <location>
        <begin position="29"/>
        <end position="51"/>
    </location>
</feature>
<name>A0A4R2B535_9BACI</name>
<evidence type="ECO:0000256" key="1">
    <source>
        <dbReference type="SAM" id="Phobius"/>
    </source>
</evidence>
<protein>
    <submittedName>
        <fullName evidence="2">Uncharacterized protein</fullName>
    </submittedName>
</protein>
<evidence type="ECO:0000313" key="2">
    <source>
        <dbReference type="EMBL" id="TCN20464.1"/>
    </source>
</evidence>
<dbReference type="Proteomes" id="UP000295689">
    <property type="component" value="Unassembled WGS sequence"/>
</dbReference>
<accession>A0A4R2B535</accession>
<keyword evidence="1" id="KW-0472">Membrane</keyword>
<gene>
    <name evidence="2" type="ORF">EV146_11483</name>
</gene>